<dbReference type="InterPro" id="IPR015943">
    <property type="entry name" value="WD40/YVTN_repeat-like_dom_sf"/>
</dbReference>
<dbReference type="InterPro" id="IPR002372">
    <property type="entry name" value="PQQ_rpt_dom"/>
</dbReference>
<sequence>MALIDLGDVREEPVTDPGERPPRAVGRPARIVAVLVTALLTLAGAAPPDRPAFFTVPATPTTAAFVHGDRLFVVAPAEQSAERTGELTAYAVPARGRGTLTPLWRASLPLPLGGASASAFVVGDVVLVTADVAAEGAARSHAFDAATGRPRWNLPGSPASTGDPLLLYTGGQGPDAVSAVDPATGRVRWSVPTLPDATSFRFRPDGLDRIVLSPSTGPVEVWDARSGQRLVSRDLRPDGLSVWQRAQPVGDLLLVVRHHAALVTAYGLGELDRRWEVRLGLVGYFEPCGALICAHGQTGGITALDPATGATRWRVDRWAGVLTEQGGRLLVSGPGSGSQESFAILDAATGRLVADLGTWDLIGWDPVDGRLTAVRPAGTGRLVLGELDVAGARAHRRDLLTGVTGNCRTGRTVLLCRMTGGEYGVWRLAR</sequence>
<evidence type="ECO:0000313" key="4">
    <source>
        <dbReference type="Proteomes" id="UP000198215"/>
    </source>
</evidence>
<dbReference type="PANTHER" id="PTHR34512:SF30">
    <property type="entry name" value="OUTER MEMBRANE PROTEIN ASSEMBLY FACTOR BAMB"/>
    <property type="match status" value="1"/>
</dbReference>
<reference evidence="4" key="1">
    <citation type="submission" date="2016-06" db="EMBL/GenBank/DDBJ databases">
        <authorList>
            <person name="Varghese N."/>
            <person name="Submissions Spin"/>
        </authorList>
    </citation>
    <scope>NUCLEOTIDE SEQUENCE [LARGE SCALE GENOMIC DNA]</scope>
    <source>
        <strain evidence="4">DSM 45161</strain>
    </source>
</reference>
<feature type="compositionally biased region" description="Basic and acidic residues" evidence="1">
    <location>
        <begin position="7"/>
        <end position="22"/>
    </location>
</feature>
<dbReference type="EMBL" id="LT607753">
    <property type="protein sequence ID" value="SCG71458.1"/>
    <property type="molecule type" value="Genomic_DNA"/>
</dbReference>
<evidence type="ECO:0000313" key="3">
    <source>
        <dbReference type="EMBL" id="SCG71458.1"/>
    </source>
</evidence>
<organism evidence="3 4">
    <name type="scientific">Micromonospora coxensis</name>
    <dbReference type="NCBI Taxonomy" id="356852"/>
    <lineage>
        <taxon>Bacteria</taxon>
        <taxon>Bacillati</taxon>
        <taxon>Actinomycetota</taxon>
        <taxon>Actinomycetes</taxon>
        <taxon>Micromonosporales</taxon>
        <taxon>Micromonosporaceae</taxon>
        <taxon>Micromonospora</taxon>
    </lineage>
</organism>
<dbReference type="Proteomes" id="UP000198215">
    <property type="component" value="Chromosome I"/>
</dbReference>
<dbReference type="PANTHER" id="PTHR34512">
    <property type="entry name" value="CELL SURFACE PROTEIN"/>
    <property type="match status" value="1"/>
</dbReference>
<feature type="domain" description="Pyrrolo-quinoline quinone repeat" evidence="2">
    <location>
        <begin position="101"/>
        <end position="234"/>
    </location>
</feature>
<gene>
    <name evidence="3" type="ORF">GA0070614_4840</name>
</gene>
<protein>
    <submittedName>
        <fullName evidence="3">PQQ-like domain-containing protein</fullName>
    </submittedName>
</protein>
<dbReference type="Pfam" id="PF13360">
    <property type="entry name" value="PQQ_2"/>
    <property type="match status" value="1"/>
</dbReference>
<evidence type="ECO:0000256" key="1">
    <source>
        <dbReference type="SAM" id="MobiDB-lite"/>
    </source>
</evidence>
<accession>A0A1C5JLS7</accession>
<dbReference type="AlphaFoldDB" id="A0A1C5JLS7"/>
<dbReference type="SUPFAM" id="SSF50998">
    <property type="entry name" value="Quinoprotein alcohol dehydrogenase-like"/>
    <property type="match status" value="1"/>
</dbReference>
<evidence type="ECO:0000259" key="2">
    <source>
        <dbReference type="Pfam" id="PF13360"/>
    </source>
</evidence>
<feature type="region of interest" description="Disordered" evidence="1">
    <location>
        <begin position="1"/>
        <end position="24"/>
    </location>
</feature>
<dbReference type="RefSeq" id="WP_172892495.1">
    <property type="nucleotide sequence ID" value="NZ_LT607753.1"/>
</dbReference>
<name>A0A1C5JLS7_9ACTN</name>
<dbReference type="Gene3D" id="2.130.10.10">
    <property type="entry name" value="YVTN repeat-like/Quinoprotein amine dehydrogenase"/>
    <property type="match status" value="1"/>
</dbReference>
<dbReference type="InterPro" id="IPR011047">
    <property type="entry name" value="Quinoprotein_ADH-like_sf"/>
</dbReference>
<proteinExistence type="predicted"/>
<keyword evidence="4" id="KW-1185">Reference proteome</keyword>